<reference evidence="2 3" key="1">
    <citation type="submission" date="2006-12" db="EMBL/GenBank/DDBJ databases">
        <title>Complete sequence of Chlorobium phaeobacteroides DSM 266.</title>
        <authorList>
            <consortium name="US DOE Joint Genome Institute"/>
            <person name="Copeland A."/>
            <person name="Lucas S."/>
            <person name="Lapidus A."/>
            <person name="Barry K."/>
            <person name="Detter J.C."/>
            <person name="Glavina del Rio T."/>
            <person name="Hammon N."/>
            <person name="Israni S."/>
            <person name="Pitluck S."/>
            <person name="Goltsman E."/>
            <person name="Schmutz J."/>
            <person name="Larimer F."/>
            <person name="Land M."/>
            <person name="Hauser L."/>
            <person name="Mikhailova N."/>
            <person name="Li T."/>
            <person name="Overmann J."/>
            <person name="Bryant D.A."/>
            <person name="Richardson P."/>
        </authorList>
    </citation>
    <scope>NUCLEOTIDE SEQUENCE [LARGE SCALE GENOMIC DNA]</scope>
    <source>
        <strain evidence="2 3">DSM 266</strain>
    </source>
</reference>
<evidence type="ECO:0000313" key="2">
    <source>
        <dbReference type="EMBL" id="ABL64936.1"/>
    </source>
</evidence>
<feature type="region of interest" description="Disordered" evidence="1">
    <location>
        <begin position="50"/>
        <end position="84"/>
    </location>
</feature>
<evidence type="ECO:0000313" key="3">
    <source>
        <dbReference type="Proteomes" id="UP000008701"/>
    </source>
</evidence>
<keyword evidence="3" id="KW-1185">Reference proteome</keyword>
<proteinExistence type="predicted"/>
<protein>
    <submittedName>
        <fullName evidence="2">Uncharacterized protein</fullName>
    </submittedName>
</protein>
<sequence length="84" mass="9016">MPVAPYPSPFFPLIGSKELGWLAKAYPDRPVKPDPSIIIAGYTEINRDLPGAVMPNESEQEHLPGGRLPLPAVQAGDGASQRKP</sequence>
<gene>
    <name evidence="2" type="ordered locus">Cpha266_0888</name>
</gene>
<dbReference type="Proteomes" id="UP000008701">
    <property type="component" value="Chromosome"/>
</dbReference>
<dbReference type="AlphaFoldDB" id="A1BEV9"/>
<name>A1BEV9_CHLPD</name>
<organism evidence="2 3">
    <name type="scientific">Chlorobium phaeobacteroides (strain DSM 266 / SMG 266 / 2430)</name>
    <dbReference type="NCBI Taxonomy" id="290317"/>
    <lineage>
        <taxon>Bacteria</taxon>
        <taxon>Pseudomonadati</taxon>
        <taxon>Chlorobiota</taxon>
        <taxon>Chlorobiia</taxon>
        <taxon>Chlorobiales</taxon>
        <taxon>Chlorobiaceae</taxon>
        <taxon>Chlorobium/Pelodictyon group</taxon>
        <taxon>Chlorobium</taxon>
    </lineage>
</organism>
<dbReference type="KEGG" id="cph:Cpha266_0888"/>
<dbReference type="HOGENOM" id="CLU_2521583_0_0_10"/>
<dbReference type="STRING" id="290317.Cpha266_0888"/>
<dbReference type="EMBL" id="CP000492">
    <property type="protein sequence ID" value="ABL64936.1"/>
    <property type="molecule type" value="Genomic_DNA"/>
</dbReference>
<evidence type="ECO:0000256" key="1">
    <source>
        <dbReference type="SAM" id="MobiDB-lite"/>
    </source>
</evidence>
<accession>A1BEV9</accession>